<evidence type="ECO:0000256" key="6">
    <source>
        <dbReference type="ARBA" id="ARBA00022776"/>
    </source>
</evidence>
<dbReference type="InterPro" id="IPR036277">
    <property type="entry name" value="SMC_hinge_sf"/>
</dbReference>
<dbReference type="InterPro" id="IPR003395">
    <property type="entry name" value="RecF/RecN/SMC_N"/>
</dbReference>
<feature type="coiled-coil region" evidence="11">
    <location>
        <begin position="699"/>
        <end position="775"/>
    </location>
</feature>
<evidence type="ECO:0000256" key="5">
    <source>
        <dbReference type="ARBA" id="ARBA00022618"/>
    </source>
</evidence>
<reference evidence="13" key="1">
    <citation type="submission" date="2022-12" db="EMBL/GenBank/DDBJ databases">
        <authorList>
            <person name="Brejova B."/>
        </authorList>
    </citation>
    <scope>NUCLEOTIDE SEQUENCE</scope>
</reference>
<sequence>MGRLIGLELCNFKSYKDKATIGFGSSFFTSIIGPNGCGKSNMMDAISFVLGINSTQLRSQNLKDLIYRGRVNPDYNLDSAEQDPTSAYVMATYEKDDGELIKLKRTLTANGNSEYQINDRSVTMLNYSKVLQSENILIKARNFLVFQGDVEQIASQAPKDLTRLIEHISGSNEYTKEFDKLKEESEKAHEESNMVFARKRNLNSESKQYKEQIAEQKKFENLIRKKTETIKKIQLYKLFHNEKKHHQLKDSISKKKTELKELKNTLSTRERILKSMQSDYSKAMLELKKLTHKYNESEQKIESTERELIPIDASKISLSYKITSQNKKVSDLENDLERQSIYIKSVEKQLRDAKKLYNQFQEKTFDTSIIISPDAQKEYEQLRSEYLSTNGSELEEQISLILNDKDSFKNSKANLEIQKANAEKRVIELELLSGDLNSKLSEASDEFKVIFDKKSEKTEAKNKLLKQKDEYNQKELSLNTQLRDVLLRLDELSSQQRESNKQKKLRENISTLKRLLPQGSIKGLAYELIQPSQQKYELALSTLLGRNFDAIIVESSQIAYQCIEILKERRAGIATFIPLDSIDSEPIDLNYLRSLSTPGLDILKYDKSLEPAINHLIGNTLVTETIDEARNLKFNKGFENKIVTIQGSVIHKSNLMTGGQQKSKINWDKQEWIKLNDVKEQISLEISKLQESKPKELDINLLTEEISNLDDKLPILRNQKSSLERTIKDRQVEIDFQKSLVQGFEENILKKVEEMKKIDEKVDSLTDELRKIKNEKFKIFCEKYSLDDIEHYENTHGNALRYKAKERNQYTKAIATLSNKLEFEEGRLKETQDRKSSIEHYITDLDDDLKKVLQEKSHLEEYLDKLESENVVVKDEIKSYETLLETKMKKSKTAEADVDESYNDIIQKNKEINQIDENLLNIDNERANILKYCKIQNIALPLLKGEIDNIPIVEDLEDSIKEIYKIEVDYDLDEKYKESFNIKLENELVVSLSNLTEELESLAPNSKASERFKNIENRIKSHDKEYTKARNKEKQIQKNFNAIKDLRFKKFMEAFSHISEKIDTIYKELTKSPASPLGGSAYLTLEDEELPYLSGIKYHTMPPMKRFRDMELLSGGEKTIAALALLFAIHSYQPAPFFVLDEIDAALDHANVIRVGNYIKKHAGPNFQFIVISLKNSLFEKSDSLIGIYREQRKNSSKTS</sequence>
<evidence type="ECO:0000256" key="1">
    <source>
        <dbReference type="ARBA" id="ARBA00004123"/>
    </source>
</evidence>
<dbReference type="SUPFAM" id="SSF52540">
    <property type="entry name" value="P-loop containing nucleoside triphosphate hydrolases"/>
    <property type="match status" value="2"/>
</dbReference>
<feature type="coiled-coil region" evidence="11">
    <location>
        <begin position="171"/>
        <end position="219"/>
    </location>
</feature>
<comment type="caution">
    <text evidence="13">The sequence shown here is derived from an EMBL/GenBank/DDBJ whole genome shotgun (WGS) entry which is preliminary data.</text>
</comment>
<dbReference type="GO" id="GO:0016887">
    <property type="term" value="F:ATP hydrolysis activity"/>
    <property type="evidence" value="ECO:0007669"/>
    <property type="project" value="InterPro"/>
</dbReference>
<dbReference type="InterPro" id="IPR028468">
    <property type="entry name" value="Smc1_ABC"/>
</dbReference>
<keyword evidence="14" id="KW-1185">Reference proteome</keyword>
<feature type="coiled-coil region" evidence="11">
    <location>
        <begin position="814"/>
        <end position="925"/>
    </location>
</feature>
<evidence type="ECO:0000259" key="12">
    <source>
        <dbReference type="SMART" id="SM00968"/>
    </source>
</evidence>
<evidence type="ECO:0000256" key="2">
    <source>
        <dbReference type="ARBA" id="ARBA00004286"/>
    </source>
</evidence>
<evidence type="ECO:0000256" key="10">
    <source>
        <dbReference type="PIRNR" id="PIRNR005719"/>
    </source>
</evidence>
<keyword evidence="4" id="KW-0158">Chromosome</keyword>
<dbReference type="PANTHER" id="PTHR18937:SF12">
    <property type="entry name" value="STRUCTURAL MAINTENANCE OF CHROMOSOMES PROTEIN"/>
    <property type="match status" value="1"/>
</dbReference>
<evidence type="ECO:0000256" key="7">
    <source>
        <dbReference type="ARBA" id="ARBA00023054"/>
    </source>
</evidence>
<keyword evidence="8 10" id="KW-0539">Nucleus</keyword>
<dbReference type="GO" id="GO:0003677">
    <property type="term" value="F:DNA binding"/>
    <property type="evidence" value="ECO:0007669"/>
    <property type="project" value="TreeGrafter"/>
</dbReference>
<dbReference type="Pfam" id="PF02463">
    <property type="entry name" value="SMC_N"/>
    <property type="match status" value="1"/>
</dbReference>
<dbReference type="GO" id="GO:0005524">
    <property type="term" value="F:ATP binding"/>
    <property type="evidence" value="ECO:0007669"/>
    <property type="project" value="InterPro"/>
</dbReference>
<evidence type="ECO:0000256" key="11">
    <source>
        <dbReference type="SAM" id="Coils"/>
    </source>
</evidence>
<dbReference type="Gene3D" id="1.20.1060.20">
    <property type="match status" value="1"/>
</dbReference>
<dbReference type="GO" id="GO:0007062">
    <property type="term" value="P:sister chromatid cohesion"/>
    <property type="evidence" value="ECO:0007669"/>
    <property type="project" value="InterPro"/>
</dbReference>
<comment type="similarity">
    <text evidence="3">Belongs to the SMC family. SMC1 subfamily.</text>
</comment>
<keyword evidence="7 11" id="KW-0175">Coiled coil</keyword>
<feature type="coiled-coil region" evidence="11">
    <location>
        <begin position="1005"/>
        <end position="1039"/>
    </location>
</feature>
<evidence type="ECO:0000313" key="13">
    <source>
        <dbReference type="EMBL" id="CAI5756124.1"/>
    </source>
</evidence>
<name>A0A9W4TQ30_9ASCO</name>
<dbReference type="Gene3D" id="3.40.50.300">
    <property type="entry name" value="P-loop containing nucleotide triphosphate hydrolases"/>
    <property type="match status" value="2"/>
</dbReference>
<proteinExistence type="inferred from homology"/>
<dbReference type="Proteomes" id="UP001152885">
    <property type="component" value="Unassembled WGS sequence"/>
</dbReference>
<dbReference type="GO" id="GO:0051301">
    <property type="term" value="P:cell division"/>
    <property type="evidence" value="ECO:0007669"/>
    <property type="project" value="UniProtKB-KW"/>
</dbReference>
<dbReference type="OrthoDB" id="5575062at2759"/>
<dbReference type="PIRSF" id="PIRSF005719">
    <property type="entry name" value="SMC"/>
    <property type="match status" value="1"/>
</dbReference>
<dbReference type="PANTHER" id="PTHR18937">
    <property type="entry name" value="STRUCTURAL MAINTENANCE OF CHROMOSOMES SMC FAMILY MEMBER"/>
    <property type="match status" value="1"/>
</dbReference>
<feature type="domain" description="SMC hinge" evidence="12">
    <location>
        <begin position="519"/>
        <end position="633"/>
    </location>
</feature>
<dbReference type="InterPro" id="IPR027417">
    <property type="entry name" value="P-loop_NTPase"/>
</dbReference>
<gene>
    <name evidence="13" type="ORF">CANVERA_P0642</name>
</gene>
<evidence type="ECO:0000313" key="14">
    <source>
        <dbReference type="Proteomes" id="UP001152885"/>
    </source>
</evidence>
<evidence type="ECO:0000256" key="4">
    <source>
        <dbReference type="ARBA" id="ARBA00022454"/>
    </source>
</evidence>
<dbReference type="GO" id="GO:0007059">
    <property type="term" value="P:chromosome segregation"/>
    <property type="evidence" value="ECO:0007669"/>
    <property type="project" value="UniProtKB-ARBA"/>
</dbReference>
<dbReference type="InterPro" id="IPR024704">
    <property type="entry name" value="SMC"/>
</dbReference>
<dbReference type="InterPro" id="IPR010935">
    <property type="entry name" value="SMC_hinge"/>
</dbReference>
<dbReference type="GO" id="GO:0005634">
    <property type="term" value="C:nucleus"/>
    <property type="evidence" value="ECO:0007669"/>
    <property type="project" value="UniProtKB-SubCell"/>
</dbReference>
<dbReference type="SUPFAM" id="SSF75553">
    <property type="entry name" value="Smc hinge domain"/>
    <property type="match status" value="1"/>
</dbReference>
<dbReference type="CDD" id="cd03275">
    <property type="entry name" value="ABC_SMC1_euk"/>
    <property type="match status" value="2"/>
</dbReference>
<dbReference type="AlphaFoldDB" id="A0A9W4TQ30"/>
<dbReference type="SMART" id="SM00968">
    <property type="entry name" value="SMC_hinge"/>
    <property type="match status" value="1"/>
</dbReference>
<feature type="coiled-coil region" evidence="11">
    <location>
        <begin position="245"/>
        <end position="363"/>
    </location>
</feature>
<keyword evidence="6" id="KW-0498">Mitosis</keyword>
<comment type="subcellular location">
    <subcellularLocation>
        <location evidence="2">Chromosome</location>
    </subcellularLocation>
    <subcellularLocation>
        <location evidence="1 10">Nucleus</location>
    </subcellularLocation>
</comment>
<feature type="coiled-coil region" evidence="11">
    <location>
        <begin position="405"/>
        <end position="477"/>
    </location>
</feature>
<dbReference type="Pfam" id="PF06470">
    <property type="entry name" value="SMC_hinge"/>
    <property type="match status" value="1"/>
</dbReference>
<accession>A0A9W4TQ30</accession>
<dbReference type="GO" id="GO:0008278">
    <property type="term" value="C:cohesin complex"/>
    <property type="evidence" value="ECO:0007669"/>
    <property type="project" value="InterPro"/>
</dbReference>
<dbReference type="EMBL" id="CANTUO010000001">
    <property type="protein sequence ID" value="CAI5756124.1"/>
    <property type="molecule type" value="Genomic_DNA"/>
</dbReference>
<dbReference type="Gene3D" id="3.30.70.1620">
    <property type="match status" value="1"/>
</dbReference>
<organism evidence="13 14">
    <name type="scientific">Candida verbasci</name>
    <dbReference type="NCBI Taxonomy" id="1227364"/>
    <lineage>
        <taxon>Eukaryota</taxon>
        <taxon>Fungi</taxon>
        <taxon>Dikarya</taxon>
        <taxon>Ascomycota</taxon>
        <taxon>Saccharomycotina</taxon>
        <taxon>Pichiomycetes</taxon>
        <taxon>Debaryomycetaceae</taxon>
        <taxon>Candida/Lodderomyces clade</taxon>
        <taxon>Candida</taxon>
    </lineage>
</organism>
<evidence type="ECO:0000256" key="9">
    <source>
        <dbReference type="ARBA" id="ARBA00023306"/>
    </source>
</evidence>
<keyword evidence="5" id="KW-0132">Cell division</keyword>
<keyword evidence="9" id="KW-0131">Cell cycle</keyword>
<evidence type="ECO:0000256" key="3">
    <source>
        <dbReference type="ARBA" id="ARBA00005597"/>
    </source>
</evidence>
<protein>
    <recommendedName>
        <fullName evidence="10">Structural maintenance of chromosomes protein</fullName>
    </recommendedName>
</protein>
<evidence type="ECO:0000256" key="8">
    <source>
        <dbReference type="ARBA" id="ARBA00023242"/>
    </source>
</evidence>